<accession>A0ABM8YG80</accession>
<protein>
    <recommendedName>
        <fullName evidence="3">DUF3889 domain-containing protein</fullName>
    </recommendedName>
</protein>
<evidence type="ECO:0008006" key="3">
    <source>
        <dbReference type="Google" id="ProtNLM"/>
    </source>
</evidence>
<comment type="caution">
    <text evidence="1">The sequence shown here is derived from an EMBL/GenBank/DDBJ whole genome shotgun (WGS) entry which is preliminary data.</text>
</comment>
<evidence type="ECO:0000313" key="2">
    <source>
        <dbReference type="Proteomes" id="UP000789423"/>
    </source>
</evidence>
<name>A0ABM8YG80_9BACI</name>
<sequence>MKLLYTRLIICIGLATVALFINRPFSIVHAQPPYAKWGKIAVQMTKEKYPQADIIDYLHIGRKPKTTNVSVEKFKLWLREKNGKEFGVFVDVEFETKTETFLNIIFKETPR</sequence>
<dbReference type="Pfam" id="PF13028">
    <property type="entry name" value="DUF3889"/>
    <property type="match status" value="1"/>
</dbReference>
<keyword evidence="2" id="KW-1185">Reference proteome</keyword>
<proteinExistence type="predicted"/>
<dbReference type="EMBL" id="CAKJTI010000035">
    <property type="protein sequence ID" value="CAG9614709.1"/>
    <property type="molecule type" value="Genomic_DNA"/>
</dbReference>
<dbReference type="Proteomes" id="UP000789423">
    <property type="component" value="Unassembled WGS sequence"/>
</dbReference>
<dbReference type="InterPro" id="IPR024987">
    <property type="entry name" value="DUF3889"/>
</dbReference>
<evidence type="ECO:0000313" key="1">
    <source>
        <dbReference type="EMBL" id="CAG9614709.1"/>
    </source>
</evidence>
<dbReference type="RefSeq" id="WP_230576647.1">
    <property type="nucleotide sequence ID" value="NZ_CAKJTI010000035.1"/>
</dbReference>
<dbReference type="Gene3D" id="3.10.450.390">
    <property type="entry name" value="Protein of unknown function DUF3889"/>
    <property type="match status" value="1"/>
</dbReference>
<organism evidence="1 2">
    <name type="scientific">Bacillus rhizoplanae</name>
    <dbReference type="NCBI Taxonomy" id="2880966"/>
    <lineage>
        <taxon>Bacteria</taxon>
        <taxon>Bacillati</taxon>
        <taxon>Bacillota</taxon>
        <taxon>Bacilli</taxon>
        <taxon>Bacillales</taxon>
        <taxon>Bacillaceae</taxon>
        <taxon>Bacillus</taxon>
    </lineage>
</organism>
<gene>
    <name evidence="1" type="ORF">BACCIP111899_03942</name>
</gene>
<reference evidence="1 2" key="1">
    <citation type="submission" date="2021-10" db="EMBL/GenBank/DDBJ databases">
        <authorList>
            <person name="Criscuolo A."/>
        </authorList>
    </citation>
    <scope>NUCLEOTIDE SEQUENCE [LARGE SCALE GENOMIC DNA]</scope>
    <source>
        <strain evidence="2">CIP 111899</strain>
    </source>
</reference>